<dbReference type="RefSeq" id="WP_209595089.1">
    <property type="nucleotide sequence ID" value="NZ_JAGJCF010000009.1"/>
</dbReference>
<evidence type="ECO:0008006" key="3">
    <source>
        <dbReference type="Google" id="ProtNLM"/>
    </source>
</evidence>
<name>A0ABS4BIM0_9HYPH</name>
<dbReference type="Proteomes" id="UP000678276">
    <property type="component" value="Unassembled WGS sequence"/>
</dbReference>
<proteinExistence type="predicted"/>
<evidence type="ECO:0000313" key="1">
    <source>
        <dbReference type="EMBL" id="MBP0616604.1"/>
    </source>
</evidence>
<evidence type="ECO:0000313" key="2">
    <source>
        <dbReference type="Proteomes" id="UP000678276"/>
    </source>
</evidence>
<dbReference type="EMBL" id="JAGJCF010000009">
    <property type="protein sequence ID" value="MBP0616604.1"/>
    <property type="molecule type" value="Genomic_DNA"/>
</dbReference>
<protein>
    <recommendedName>
        <fullName evidence="3">Sulfotransferase family protein</fullName>
    </recommendedName>
</protein>
<gene>
    <name evidence="1" type="ORF">J6595_13525</name>
</gene>
<dbReference type="InterPro" id="IPR027417">
    <property type="entry name" value="P-loop_NTPase"/>
</dbReference>
<dbReference type="Gene3D" id="3.40.50.300">
    <property type="entry name" value="P-loop containing nucleotide triphosphate hydrolases"/>
    <property type="match status" value="1"/>
</dbReference>
<keyword evidence="2" id="KW-1185">Reference proteome</keyword>
<reference evidence="1 2" key="1">
    <citation type="submission" date="2021-04" db="EMBL/GenBank/DDBJ databases">
        <title>Whole genome sequence of Jiella sp. KSK16Y-1.</title>
        <authorList>
            <person name="Tuo L."/>
        </authorList>
    </citation>
    <scope>NUCLEOTIDE SEQUENCE [LARGE SCALE GENOMIC DNA]</scope>
    <source>
        <strain evidence="1 2">KSK16Y-1</strain>
    </source>
</reference>
<organism evidence="1 2">
    <name type="scientific">Jiella mangrovi</name>
    <dbReference type="NCBI Taxonomy" id="2821407"/>
    <lineage>
        <taxon>Bacteria</taxon>
        <taxon>Pseudomonadati</taxon>
        <taxon>Pseudomonadota</taxon>
        <taxon>Alphaproteobacteria</taxon>
        <taxon>Hyphomicrobiales</taxon>
        <taxon>Aurantimonadaceae</taxon>
        <taxon>Jiella</taxon>
    </lineage>
</organism>
<sequence>MTRSTHPLPEGPASWAEAKEGLDPFWAAAVAAARKLAQEAGGMSIAVPKALAGRIPGGVPYGTDADAVLLHKGEMHLVPLAMLRRIAGWDPVFANPVFVLYAAKEPGRGFLSSLLPGRKRSHVKVVEAHLADVERRRFTGRQQTVLIHVPKTAGTALIHAVNRGSLVRTLHLGDSSREMKTAHEHLPAYDFIAGHVGFNRMRDHLPEAHYVSVLRDPLDRLVSLAGHARRVDRADHLSRAMQMLRAMSLREWFDRGEAEPELFIASSYLTGHKRPSRDLLSERLERIDVATMEGLPQFLRRNADALGIVSDELAPANVTENRATLVPQAEVEELVATHGELIEEARMLYRLVRERERARDGEAVSRDRALLRG</sequence>
<dbReference type="SUPFAM" id="SSF52540">
    <property type="entry name" value="P-loop containing nucleoside triphosphate hydrolases"/>
    <property type="match status" value="1"/>
</dbReference>
<accession>A0ABS4BIM0</accession>
<comment type="caution">
    <text evidence="1">The sequence shown here is derived from an EMBL/GenBank/DDBJ whole genome shotgun (WGS) entry which is preliminary data.</text>
</comment>